<name>X1DJI0_9ZZZZ</name>
<gene>
    <name evidence="1" type="ORF">S01H4_40435</name>
</gene>
<comment type="caution">
    <text evidence="1">The sequence shown here is derived from an EMBL/GenBank/DDBJ whole genome shotgun (WGS) entry which is preliminary data.</text>
</comment>
<dbReference type="EMBL" id="BART01022018">
    <property type="protein sequence ID" value="GAH05174.1"/>
    <property type="molecule type" value="Genomic_DNA"/>
</dbReference>
<dbReference type="AlphaFoldDB" id="X1DJI0"/>
<protein>
    <submittedName>
        <fullName evidence="1">Uncharacterized protein</fullName>
    </submittedName>
</protein>
<feature type="non-terminal residue" evidence="1">
    <location>
        <position position="254"/>
    </location>
</feature>
<sequence length="254" mass="28176">MAIEMEEDYLGRGGRGDRRFLRYNVTGTDDDGAVVDYVVSNAPTVHDGMSAREISSISQVADMRWIVTVSYGALDPSTIRTPEPDTASYTFAYYAEPETFYFSVDRQKTVPDDFDLGVNGLIGVAYTRDEGGSYEGIDVPNGPVTDVITYEFPRAKIYSPYRKIVMELMGGVNDDVWLDGEAGTRRFVSCTSSITSSGGQTIEFGFAYRPTRKDVKRGDLELGDIEGWDFDWAATWTRAGIFNIPQGDPVQVHT</sequence>
<reference evidence="1" key="1">
    <citation type="journal article" date="2014" name="Front. Microbiol.">
        <title>High frequency of phylogenetically diverse reductive dehalogenase-homologous genes in deep subseafloor sedimentary metagenomes.</title>
        <authorList>
            <person name="Kawai M."/>
            <person name="Futagami T."/>
            <person name="Toyoda A."/>
            <person name="Takaki Y."/>
            <person name="Nishi S."/>
            <person name="Hori S."/>
            <person name="Arai W."/>
            <person name="Tsubouchi T."/>
            <person name="Morono Y."/>
            <person name="Uchiyama I."/>
            <person name="Ito T."/>
            <person name="Fujiyama A."/>
            <person name="Inagaki F."/>
            <person name="Takami H."/>
        </authorList>
    </citation>
    <scope>NUCLEOTIDE SEQUENCE</scope>
    <source>
        <strain evidence="1">Expedition CK06-06</strain>
    </source>
</reference>
<proteinExistence type="predicted"/>
<accession>X1DJI0</accession>
<evidence type="ECO:0000313" key="1">
    <source>
        <dbReference type="EMBL" id="GAH05174.1"/>
    </source>
</evidence>
<organism evidence="1">
    <name type="scientific">marine sediment metagenome</name>
    <dbReference type="NCBI Taxonomy" id="412755"/>
    <lineage>
        <taxon>unclassified sequences</taxon>
        <taxon>metagenomes</taxon>
        <taxon>ecological metagenomes</taxon>
    </lineage>
</organism>